<evidence type="ECO:0000313" key="2">
    <source>
        <dbReference type="Proteomes" id="UP000031666"/>
    </source>
</evidence>
<gene>
    <name evidence="1" type="ORF">JCM19241_988</name>
</gene>
<evidence type="ECO:0000313" key="1">
    <source>
        <dbReference type="EMBL" id="GAM74645.1"/>
    </source>
</evidence>
<sequence>MPRLNAVLSGYRVGALPTQPLMSDTFSIVFEFSLMPVQDA</sequence>
<comment type="caution">
    <text evidence="1">The sequence shown here is derived from an EMBL/GenBank/DDBJ whole genome shotgun (WGS) entry which is preliminary data.</text>
</comment>
<organism evidence="1 2">
    <name type="scientific">Vibrio ishigakensis</name>
    <dbReference type="NCBI Taxonomy" id="1481914"/>
    <lineage>
        <taxon>Bacteria</taxon>
        <taxon>Pseudomonadati</taxon>
        <taxon>Pseudomonadota</taxon>
        <taxon>Gammaproteobacteria</taxon>
        <taxon>Vibrionales</taxon>
        <taxon>Vibrionaceae</taxon>
        <taxon>Vibrio</taxon>
    </lineage>
</organism>
<accession>A0A0B8Q4V3</accession>
<dbReference type="Proteomes" id="UP000031666">
    <property type="component" value="Unassembled WGS sequence"/>
</dbReference>
<protein>
    <submittedName>
        <fullName evidence="1">Uncharacterized protein</fullName>
    </submittedName>
</protein>
<dbReference type="AlphaFoldDB" id="A0A0B8Q4V3"/>
<proteinExistence type="predicted"/>
<dbReference type="STRING" id="1481914.JCM19241_988"/>
<reference evidence="1 2" key="2">
    <citation type="submission" date="2015-01" db="EMBL/GenBank/DDBJ databases">
        <authorList>
            <consortium name="NBRP consortium"/>
            <person name="Sawabe T."/>
            <person name="Meirelles P."/>
            <person name="Feng G."/>
            <person name="Sayaka M."/>
            <person name="Hattori M."/>
            <person name="Ohkuma M."/>
        </authorList>
    </citation>
    <scope>NUCLEOTIDE SEQUENCE [LARGE SCALE GENOMIC DNA]</scope>
    <source>
        <strain evidence="2">JCM 19241</strain>
    </source>
</reference>
<name>A0A0B8Q4V3_9VIBR</name>
<reference evidence="1 2" key="1">
    <citation type="submission" date="2015-01" db="EMBL/GenBank/DDBJ databases">
        <title>Vibrio sp. C94 JCM 19241 whole genome shotgun sequence.</title>
        <authorList>
            <person name="Sawabe T."/>
            <person name="Meirelles P."/>
            <person name="Feng G."/>
            <person name="Sayaka M."/>
            <person name="Hattori M."/>
            <person name="Ohkuma M."/>
        </authorList>
    </citation>
    <scope>NUCLEOTIDE SEQUENCE [LARGE SCALE GENOMIC DNA]</scope>
    <source>
        <strain evidence="2">JCM 19241</strain>
    </source>
</reference>
<dbReference type="EMBL" id="BBSC01000003">
    <property type="protein sequence ID" value="GAM74645.1"/>
    <property type="molecule type" value="Genomic_DNA"/>
</dbReference>